<gene>
    <name evidence="1" type="ORF">CH92_01975</name>
</gene>
<organism evidence="1 2">
    <name type="scientific">Stutzerimonas stutzeri</name>
    <name type="common">Pseudomonas stutzeri</name>
    <dbReference type="NCBI Taxonomy" id="316"/>
    <lineage>
        <taxon>Bacteria</taxon>
        <taxon>Pseudomonadati</taxon>
        <taxon>Pseudomonadota</taxon>
        <taxon>Gammaproteobacteria</taxon>
        <taxon>Pseudomonadales</taxon>
        <taxon>Pseudomonadaceae</taxon>
        <taxon>Stutzerimonas</taxon>
    </lineage>
</organism>
<sequence length="65" mass="7352">MSTLTELAQHIAALYPLQDKTAGKRYRIVSQLAGMTELEEISGLPRYVDTCQLDDKALWERRVAS</sequence>
<dbReference type="Proteomes" id="UP000019522">
    <property type="component" value="Chromosome"/>
</dbReference>
<dbReference type="OrthoDB" id="6904490at2"/>
<dbReference type="AlphaFoldDB" id="W8R6I6"/>
<dbReference type="PATRIC" id="fig|316.77.peg.402"/>
<protein>
    <submittedName>
        <fullName evidence="1">Uncharacterized protein</fullName>
    </submittedName>
</protein>
<dbReference type="KEGG" id="pstt:CH92_01975"/>
<name>W8R6I6_STUST</name>
<evidence type="ECO:0000313" key="1">
    <source>
        <dbReference type="EMBL" id="AHL73927.1"/>
    </source>
</evidence>
<reference evidence="1 2" key="2">
    <citation type="submission" date="2014-03" db="EMBL/GenBank/DDBJ databases">
        <authorList>
            <person name="Baltrus D."/>
            <person name="Dougherty K."/>
        </authorList>
    </citation>
    <scope>NUCLEOTIDE SEQUENCE</scope>
    <source>
        <strain evidence="1 2">28a24</strain>
    </source>
</reference>
<proteinExistence type="predicted"/>
<reference evidence="2" key="1">
    <citation type="journal article" date="2014" name="Genome Announc.">
        <title>Complete Genome Sequence of the Highly Transformable Pseudomonas stutzeri Strain 28a24.</title>
        <authorList>
            <person name="Smith B.A."/>
            <person name="Dougherty K.M."/>
            <person name="Baltrus D.A."/>
        </authorList>
    </citation>
    <scope>NUCLEOTIDE SEQUENCE [LARGE SCALE GENOMIC DNA]</scope>
    <source>
        <strain evidence="2">28a24</strain>
    </source>
</reference>
<dbReference type="RefSeq" id="WP_025240116.1">
    <property type="nucleotide sequence ID" value="NZ_CP007441.1"/>
</dbReference>
<accession>W8R6I6</accession>
<evidence type="ECO:0000313" key="2">
    <source>
        <dbReference type="Proteomes" id="UP000019522"/>
    </source>
</evidence>
<dbReference type="EMBL" id="CP007441">
    <property type="protein sequence ID" value="AHL73927.1"/>
    <property type="molecule type" value="Genomic_DNA"/>
</dbReference>